<proteinExistence type="predicted"/>
<feature type="non-terminal residue" evidence="8">
    <location>
        <position position="1"/>
    </location>
</feature>
<dbReference type="InterPro" id="IPR002156">
    <property type="entry name" value="RNaseH_domain"/>
</dbReference>
<keyword evidence="5" id="KW-0378">Hydrolase</keyword>
<keyword evidence="1" id="KW-0808">Transferase</keyword>
<dbReference type="Gene3D" id="3.30.420.10">
    <property type="entry name" value="Ribonuclease H-like superfamily/Ribonuclease H"/>
    <property type="match status" value="1"/>
</dbReference>
<evidence type="ECO:0000256" key="6">
    <source>
        <dbReference type="ARBA" id="ARBA00022918"/>
    </source>
</evidence>
<evidence type="ECO:0000256" key="3">
    <source>
        <dbReference type="ARBA" id="ARBA00022722"/>
    </source>
</evidence>
<evidence type="ECO:0000256" key="1">
    <source>
        <dbReference type="ARBA" id="ARBA00022679"/>
    </source>
</evidence>
<evidence type="ECO:0000313" key="9">
    <source>
        <dbReference type="Proteomes" id="UP000531151"/>
    </source>
</evidence>
<dbReference type="GO" id="GO:0003964">
    <property type="term" value="F:RNA-directed DNA polymerase activity"/>
    <property type="evidence" value="ECO:0007669"/>
    <property type="project" value="UniProtKB-KW"/>
</dbReference>
<feature type="non-terminal residue" evidence="8">
    <location>
        <position position="110"/>
    </location>
</feature>
<dbReference type="PANTHER" id="PTHR41694">
    <property type="entry name" value="ENDOGENOUS RETROVIRUS GROUP K MEMBER POL PROTEIN"/>
    <property type="match status" value="1"/>
</dbReference>
<keyword evidence="6" id="KW-0695">RNA-directed DNA polymerase</keyword>
<name>A0A7K4JRL6_GEOCA</name>
<evidence type="ECO:0000256" key="4">
    <source>
        <dbReference type="ARBA" id="ARBA00022759"/>
    </source>
</evidence>
<dbReference type="InterPro" id="IPR012337">
    <property type="entry name" value="RNaseH-like_sf"/>
</dbReference>
<dbReference type="Proteomes" id="UP000531151">
    <property type="component" value="Unassembled WGS sequence"/>
</dbReference>
<dbReference type="PANTHER" id="PTHR41694:SF3">
    <property type="entry name" value="RNA-DIRECTED DNA POLYMERASE-RELATED"/>
    <property type="match status" value="1"/>
</dbReference>
<keyword evidence="2" id="KW-0548">Nucleotidyltransferase</keyword>
<reference evidence="8 9" key="1">
    <citation type="submission" date="2019-09" db="EMBL/GenBank/DDBJ databases">
        <title>Bird 10,000 Genomes (B10K) Project - Family phase.</title>
        <authorList>
            <person name="Zhang G."/>
        </authorList>
    </citation>
    <scope>NUCLEOTIDE SEQUENCE [LARGE SCALE GENOMIC DNA]</scope>
    <source>
        <strain evidence="8">B10K-CU-031-07</strain>
        <tissue evidence="8">Muscle</tissue>
    </source>
</reference>
<accession>A0A7K4JRL6</accession>
<dbReference type="GO" id="GO:0035613">
    <property type="term" value="F:RNA stem-loop binding"/>
    <property type="evidence" value="ECO:0007669"/>
    <property type="project" value="TreeGrafter"/>
</dbReference>
<dbReference type="AlphaFoldDB" id="A0A7K4JRL6"/>
<dbReference type="InterPro" id="IPR036397">
    <property type="entry name" value="RNaseH_sf"/>
</dbReference>
<dbReference type="GO" id="GO:0004523">
    <property type="term" value="F:RNA-DNA hybrid ribonuclease activity"/>
    <property type="evidence" value="ECO:0007669"/>
    <property type="project" value="InterPro"/>
</dbReference>
<evidence type="ECO:0000313" key="8">
    <source>
        <dbReference type="EMBL" id="NWH67961.1"/>
    </source>
</evidence>
<comment type="caution">
    <text evidence="8">The sequence shown here is derived from an EMBL/GenBank/DDBJ whole genome shotgun (WGS) entry which is preliminary data.</text>
</comment>
<organism evidence="8 9">
    <name type="scientific">Geococcyx californianus</name>
    <name type="common">Greater roadrunner</name>
    <name type="synonym">Saurothera californiana</name>
    <dbReference type="NCBI Taxonomy" id="8947"/>
    <lineage>
        <taxon>Eukaryota</taxon>
        <taxon>Metazoa</taxon>
        <taxon>Chordata</taxon>
        <taxon>Craniata</taxon>
        <taxon>Vertebrata</taxon>
        <taxon>Euteleostomi</taxon>
        <taxon>Archelosauria</taxon>
        <taxon>Archosauria</taxon>
        <taxon>Dinosauria</taxon>
        <taxon>Saurischia</taxon>
        <taxon>Theropoda</taxon>
        <taxon>Coelurosauria</taxon>
        <taxon>Aves</taxon>
        <taxon>Neognathae</taxon>
        <taxon>Neoaves</taxon>
        <taxon>Otidimorphae</taxon>
        <taxon>Cuculiformes</taxon>
        <taxon>Neomorphidae</taxon>
        <taxon>Geococcyx</taxon>
    </lineage>
</organism>
<dbReference type="SUPFAM" id="SSF53098">
    <property type="entry name" value="Ribonuclease H-like"/>
    <property type="match status" value="1"/>
</dbReference>
<evidence type="ECO:0000256" key="2">
    <source>
        <dbReference type="ARBA" id="ARBA00022695"/>
    </source>
</evidence>
<dbReference type="OrthoDB" id="9395371at2759"/>
<evidence type="ECO:0000256" key="5">
    <source>
        <dbReference type="ARBA" id="ARBA00022801"/>
    </source>
</evidence>
<keyword evidence="3" id="KW-0540">Nuclease</keyword>
<keyword evidence="9" id="KW-1185">Reference proteome</keyword>
<protein>
    <submittedName>
        <fullName evidence="8">PO113 protein</fullName>
    </submittedName>
</protein>
<dbReference type="Pfam" id="PF00075">
    <property type="entry name" value="RNase_H"/>
    <property type="match status" value="1"/>
</dbReference>
<evidence type="ECO:0000259" key="7">
    <source>
        <dbReference type="Pfam" id="PF00075"/>
    </source>
</evidence>
<dbReference type="EMBL" id="VWPV01056002">
    <property type="protein sequence ID" value="NWH67961.1"/>
    <property type="molecule type" value="Genomic_DNA"/>
</dbReference>
<sequence>KRNQWLERPKVQSEPLAEGTTVYTDAGKRLRRAACVWQERGQWCQHIIEGQPRDSLQTLELTAVVWALNNWLNTPLNVVTDSLYVAGVVPRLEDALLRETANPKLGSLFV</sequence>
<keyword evidence="4" id="KW-0255">Endonuclease</keyword>
<gene>
    <name evidence="8" type="primary">Hervk_3</name>
    <name evidence="8" type="ORF">GEOCAL_R14506</name>
</gene>
<feature type="domain" description="RNase H type-1" evidence="7">
    <location>
        <begin position="19"/>
        <end position="89"/>
    </location>
</feature>